<dbReference type="STRING" id="688867.SAMN05660236_4571"/>
<dbReference type="EMBL" id="FUZU01000003">
    <property type="protein sequence ID" value="SKC83856.1"/>
    <property type="molecule type" value="Genomic_DNA"/>
</dbReference>
<dbReference type="AlphaFoldDB" id="A0A1T5M6K3"/>
<feature type="domain" description="Peptidase S74" evidence="2">
    <location>
        <begin position="706"/>
        <end position="805"/>
    </location>
</feature>
<dbReference type="RefSeq" id="WP_079689085.1">
    <property type="nucleotide sequence ID" value="NZ_FUZU01000003.1"/>
</dbReference>
<keyword evidence="1" id="KW-0175">Coiled coil</keyword>
<evidence type="ECO:0000256" key="1">
    <source>
        <dbReference type="SAM" id="Coils"/>
    </source>
</evidence>
<dbReference type="Proteomes" id="UP000190961">
    <property type="component" value="Unassembled WGS sequence"/>
</dbReference>
<dbReference type="PROSITE" id="PS51688">
    <property type="entry name" value="ICA"/>
    <property type="match status" value="1"/>
</dbReference>
<protein>
    <submittedName>
        <fullName evidence="3">Chaperone of endosialidase</fullName>
    </submittedName>
</protein>
<gene>
    <name evidence="3" type="ORF">SAMN05660236_4571</name>
</gene>
<dbReference type="GO" id="GO:0045893">
    <property type="term" value="P:positive regulation of DNA-templated transcription"/>
    <property type="evidence" value="ECO:0007669"/>
    <property type="project" value="TreeGrafter"/>
</dbReference>
<evidence type="ECO:0000313" key="4">
    <source>
        <dbReference type="Proteomes" id="UP000190961"/>
    </source>
</evidence>
<dbReference type="InterPro" id="IPR036388">
    <property type="entry name" value="WH-like_DNA-bd_sf"/>
</dbReference>
<dbReference type="InterPro" id="IPR051577">
    <property type="entry name" value="MRF-like"/>
</dbReference>
<dbReference type="Pfam" id="PF13884">
    <property type="entry name" value="Peptidase_S74"/>
    <property type="match status" value="1"/>
</dbReference>
<dbReference type="InterPro" id="IPR030392">
    <property type="entry name" value="S74_ICA"/>
</dbReference>
<dbReference type="GO" id="GO:0016540">
    <property type="term" value="P:protein autoprocessing"/>
    <property type="evidence" value="ECO:0007669"/>
    <property type="project" value="TreeGrafter"/>
</dbReference>
<accession>A0A1T5M6K3</accession>
<dbReference type="PANTHER" id="PTHR13029">
    <property type="match status" value="1"/>
</dbReference>
<proteinExistence type="predicted"/>
<evidence type="ECO:0000259" key="2">
    <source>
        <dbReference type="PROSITE" id="PS51688"/>
    </source>
</evidence>
<sequence length="820" mass="85163">MKKIYLSIVFCIGVLHGILAQNIGINASGSAPAPSAMLDVSSTNSGLLIPRVALTAINSSSPVTSPATSLLVYNTATAGTSPNNVIPGYYFWNGSTWSLLIAASSSGRVGIGNTAPTEALDVTGNFRFSGAFMPNNSAGTAGYILQSNGTGTAPTWVLPSTVAATTSWLQNGNSIATSARSIGTTTNFALPFITNNVERMRLTETGNLGIGNAAPTEVLDVTGNLRFSGALMPNNSAGTTGYLLQSNGTGTAPTWVLPSTVAATTSWLQNGNSIATSARSIGTTTNFALPFITNNLERMRLTETGNLGIGSSTFDGTNPEKLLVDAGTTTSYNLMMGRGSINSYLQINIKNNSAAGSASSDLVATANNGTESVNYIDMGINSSGYTSVALPVLGGANTAYLYATGNDFVIGNGTATRSIRFFTGGFANANERMRIDGTGRVGIANLSPTEALDVTGNLRFSGALMPNNAAGTSGFILQSNGTGSAPTWVAPSVVAGGANWTLDGNNVLAVRNFGTTSNFDLPFITNNTEQMRITATGSIGIGTTDIEDEKVLIDAGTTQTALSAVGTINDFLEINVQNFSNGALASSDIVATANNGTENSVYVDLGINSAGYSNGNSNILNGANLAYAYANANDFKIGNGTPGRNLIFFTNPTGGVLGTNTANGVERIRISAAGFVGIGTSNPSHLLHLGADDAVKPGGGSWSVPSDRRLKKDIAAFTDGLDILTKINPVSFRYNGAGSIPDDGKQYVGIIAQEVQEIAPYTIDTFHDDATNTDYLNYNPNAVMYILINAVKEQQVTIDALKKQLEDQNKRLTALENKLK</sequence>
<keyword evidence="4" id="KW-1185">Reference proteome</keyword>
<organism evidence="3 4">
    <name type="scientific">Ohtaekwangia koreensis</name>
    <dbReference type="NCBI Taxonomy" id="688867"/>
    <lineage>
        <taxon>Bacteria</taxon>
        <taxon>Pseudomonadati</taxon>
        <taxon>Bacteroidota</taxon>
        <taxon>Cytophagia</taxon>
        <taxon>Cytophagales</taxon>
        <taxon>Fulvivirgaceae</taxon>
        <taxon>Ohtaekwangia</taxon>
    </lineage>
</organism>
<dbReference type="OrthoDB" id="1223455at2"/>
<dbReference type="GO" id="GO:0003700">
    <property type="term" value="F:DNA-binding transcription factor activity"/>
    <property type="evidence" value="ECO:0007669"/>
    <property type="project" value="TreeGrafter"/>
</dbReference>
<name>A0A1T5M6K3_9BACT</name>
<dbReference type="GO" id="GO:0043565">
    <property type="term" value="F:sequence-specific DNA binding"/>
    <property type="evidence" value="ECO:0007669"/>
    <property type="project" value="TreeGrafter"/>
</dbReference>
<dbReference type="Gene3D" id="1.10.10.10">
    <property type="entry name" value="Winged helix-like DNA-binding domain superfamily/Winged helix DNA-binding domain"/>
    <property type="match status" value="1"/>
</dbReference>
<reference evidence="3 4" key="1">
    <citation type="submission" date="2017-02" db="EMBL/GenBank/DDBJ databases">
        <authorList>
            <person name="Peterson S.W."/>
        </authorList>
    </citation>
    <scope>NUCLEOTIDE SEQUENCE [LARGE SCALE GENOMIC DNA]</scope>
    <source>
        <strain evidence="3 4">DSM 25262</strain>
    </source>
</reference>
<evidence type="ECO:0000313" key="3">
    <source>
        <dbReference type="EMBL" id="SKC83856.1"/>
    </source>
</evidence>
<dbReference type="PANTHER" id="PTHR13029:SF18">
    <property type="entry name" value="MYELIN REGULATORY FACTOR HOMOLOG 1"/>
    <property type="match status" value="1"/>
</dbReference>
<feature type="coiled-coil region" evidence="1">
    <location>
        <begin position="791"/>
        <end position="818"/>
    </location>
</feature>